<evidence type="ECO:0000313" key="4">
    <source>
        <dbReference type="Proteomes" id="UP000184693"/>
    </source>
</evidence>
<dbReference type="Pfam" id="PF13663">
    <property type="entry name" value="DUF4148"/>
    <property type="match status" value="1"/>
</dbReference>
<reference evidence="3 4" key="1">
    <citation type="submission" date="2016-11" db="EMBL/GenBank/DDBJ databases">
        <authorList>
            <person name="Jaros S."/>
            <person name="Januszkiewicz K."/>
            <person name="Wedrychowicz H."/>
        </authorList>
    </citation>
    <scope>NUCLEOTIDE SEQUENCE [LARGE SCALE GENOMIC DNA]</scope>
    <source>
        <strain evidence="3 4">GAS86</strain>
    </source>
</reference>
<evidence type="ECO:0000256" key="2">
    <source>
        <dbReference type="SAM" id="SignalP"/>
    </source>
</evidence>
<evidence type="ECO:0008006" key="5">
    <source>
        <dbReference type="Google" id="ProtNLM"/>
    </source>
</evidence>
<protein>
    <recommendedName>
        <fullName evidence="5">DUF4148 domain-containing protein</fullName>
    </recommendedName>
</protein>
<feature type="signal peptide" evidence="2">
    <location>
        <begin position="1"/>
        <end position="22"/>
    </location>
</feature>
<evidence type="ECO:0000313" key="3">
    <source>
        <dbReference type="EMBL" id="SIO53591.1"/>
    </source>
</evidence>
<sequence>MIRIAYIAAAVSVMTCAAPVFAQDTPNAPQPAATSNMGNDNANSNQNSGVGMDTNGQVASGAPAGLTRAEVKQDLYQAETDGQMKTLNRTVYRGN</sequence>
<dbReference type="Proteomes" id="UP000184693">
    <property type="component" value="Unassembled WGS sequence"/>
</dbReference>
<dbReference type="InterPro" id="IPR025421">
    <property type="entry name" value="DUF4148"/>
</dbReference>
<organism evidence="3 4">
    <name type="scientific">Paraburkholderia phenazinium</name>
    <dbReference type="NCBI Taxonomy" id="60549"/>
    <lineage>
        <taxon>Bacteria</taxon>
        <taxon>Pseudomonadati</taxon>
        <taxon>Pseudomonadota</taxon>
        <taxon>Betaproteobacteria</taxon>
        <taxon>Burkholderiales</taxon>
        <taxon>Burkholderiaceae</taxon>
        <taxon>Paraburkholderia</taxon>
    </lineage>
</organism>
<dbReference type="RefSeq" id="WP_074268398.1">
    <property type="nucleotide sequence ID" value="NZ_FSRM01000002.1"/>
</dbReference>
<keyword evidence="2" id="KW-0732">Signal</keyword>
<feature type="chain" id="PRO_5012568523" description="DUF4148 domain-containing protein" evidence="2">
    <location>
        <begin position="23"/>
        <end position="95"/>
    </location>
</feature>
<gene>
    <name evidence="3" type="ORF">SAMN05444168_6597</name>
</gene>
<proteinExistence type="predicted"/>
<evidence type="ECO:0000256" key="1">
    <source>
        <dbReference type="SAM" id="MobiDB-lite"/>
    </source>
</evidence>
<feature type="compositionally biased region" description="Polar residues" evidence="1">
    <location>
        <begin position="24"/>
        <end position="58"/>
    </location>
</feature>
<dbReference type="EMBL" id="FSRM01000002">
    <property type="protein sequence ID" value="SIO53591.1"/>
    <property type="molecule type" value="Genomic_DNA"/>
</dbReference>
<name>A0A1N6KAM7_9BURK</name>
<accession>A0A1N6KAM7</accession>
<feature type="region of interest" description="Disordered" evidence="1">
    <location>
        <begin position="24"/>
        <end position="62"/>
    </location>
</feature>
<dbReference type="AlphaFoldDB" id="A0A1N6KAM7"/>